<dbReference type="InterPro" id="IPR013830">
    <property type="entry name" value="SGNH_hydro"/>
</dbReference>
<organism evidence="2 3">
    <name type="scientific">Spirosoma taeanense</name>
    <dbReference type="NCBI Taxonomy" id="2735870"/>
    <lineage>
        <taxon>Bacteria</taxon>
        <taxon>Pseudomonadati</taxon>
        <taxon>Bacteroidota</taxon>
        <taxon>Cytophagia</taxon>
        <taxon>Cytophagales</taxon>
        <taxon>Cytophagaceae</taxon>
        <taxon>Spirosoma</taxon>
    </lineage>
</organism>
<reference evidence="2 3" key="1">
    <citation type="submission" date="2020-05" db="EMBL/GenBank/DDBJ databases">
        <title>Genome sequencing of Spirosoma sp. TS118.</title>
        <authorList>
            <person name="Lee J.-H."/>
            <person name="Jeong S."/>
            <person name="Zhao L."/>
            <person name="Jung J.-H."/>
            <person name="Kim M.-K."/>
            <person name="Lim S."/>
        </authorList>
    </citation>
    <scope>NUCLEOTIDE SEQUENCE [LARGE SCALE GENOMIC DNA]</scope>
    <source>
        <strain evidence="2 3">TS118</strain>
    </source>
</reference>
<dbReference type="Pfam" id="PF13472">
    <property type="entry name" value="Lipase_GDSL_2"/>
    <property type="match status" value="1"/>
</dbReference>
<keyword evidence="2" id="KW-0378">Hydrolase</keyword>
<evidence type="ECO:0000313" key="3">
    <source>
        <dbReference type="Proteomes" id="UP000502756"/>
    </source>
</evidence>
<dbReference type="InterPro" id="IPR036514">
    <property type="entry name" value="SGNH_hydro_sf"/>
</dbReference>
<accession>A0A6M5YD70</accession>
<dbReference type="InterPro" id="IPR051532">
    <property type="entry name" value="Ester_Hydrolysis_Enzymes"/>
</dbReference>
<name>A0A6M5YD70_9BACT</name>
<dbReference type="Proteomes" id="UP000502756">
    <property type="component" value="Chromosome"/>
</dbReference>
<dbReference type="PANTHER" id="PTHR30383">
    <property type="entry name" value="THIOESTERASE 1/PROTEASE 1/LYSOPHOSPHOLIPASE L1"/>
    <property type="match status" value="1"/>
</dbReference>
<dbReference type="KEGG" id="stae:HNV11_16770"/>
<dbReference type="CDD" id="cd01834">
    <property type="entry name" value="SGNH_hydrolase_like_2"/>
    <property type="match status" value="1"/>
</dbReference>
<keyword evidence="3" id="KW-1185">Reference proteome</keyword>
<evidence type="ECO:0000313" key="2">
    <source>
        <dbReference type="EMBL" id="QJW90912.1"/>
    </source>
</evidence>
<dbReference type="RefSeq" id="WP_171740757.1">
    <property type="nucleotide sequence ID" value="NZ_CP053435.1"/>
</dbReference>
<dbReference type="GO" id="GO:0004622">
    <property type="term" value="F:phosphatidylcholine lysophospholipase activity"/>
    <property type="evidence" value="ECO:0007669"/>
    <property type="project" value="TreeGrafter"/>
</dbReference>
<evidence type="ECO:0000259" key="1">
    <source>
        <dbReference type="Pfam" id="PF13472"/>
    </source>
</evidence>
<dbReference type="PANTHER" id="PTHR30383:SF5">
    <property type="entry name" value="SGNH HYDROLASE-TYPE ESTERASE DOMAIN-CONTAINING PROTEIN"/>
    <property type="match status" value="1"/>
</dbReference>
<dbReference type="AlphaFoldDB" id="A0A6M5YD70"/>
<protein>
    <submittedName>
        <fullName evidence="2">SGNH/GDSL hydrolase family protein</fullName>
    </submittedName>
</protein>
<gene>
    <name evidence="2" type="ORF">HNV11_16770</name>
</gene>
<dbReference type="EMBL" id="CP053435">
    <property type="protein sequence ID" value="QJW90912.1"/>
    <property type="molecule type" value="Genomic_DNA"/>
</dbReference>
<sequence>MKTLPLTLFLLASALVCLQAGPFPKRTRRVLFLGNSITYAGAYVSAIEAYLITHYPKQHYEFINVGLPSETVSGLSEPNHADGRFPRPDLHERLDRVLAQTRPDVVFACYGMNDGISMPLAEERFRPYREGMKWLHTELEKAGAKRIIFLTPPVHDHPELGTQGYNRTLDAYSEWLLAQRDTLKWEVADIHFPMTRYLEEKRQTDSLFKLAKDGVHPGELGHWLMAKPVLLYLGEKVDAAESIEQALADQPQGEAILKLVSQRQNVMKNAWLKATGHKRPEMPSGVSMTEARQTYNTIENQIRALLRERKGQ</sequence>
<dbReference type="SUPFAM" id="SSF52266">
    <property type="entry name" value="SGNH hydrolase"/>
    <property type="match status" value="1"/>
</dbReference>
<dbReference type="Gene3D" id="3.40.50.1110">
    <property type="entry name" value="SGNH hydrolase"/>
    <property type="match status" value="1"/>
</dbReference>
<feature type="domain" description="SGNH hydrolase-type esterase" evidence="1">
    <location>
        <begin position="32"/>
        <end position="223"/>
    </location>
</feature>
<proteinExistence type="predicted"/>